<dbReference type="EMBL" id="JBEAFC010000004">
    <property type="protein sequence ID" value="KAL1558927.1"/>
    <property type="molecule type" value="Genomic_DNA"/>
</dbReference>
<proteinExistence type="predicted"/>
<dbReference type="Proteomes" id="UP001567538">
    <property type="component" value="Unassembled WGS sequence"/>
</dbReference>
<sequence>MFALFSEELRKAFESKIETESEDSYTYAIDCLLKMENGIDGMIGKANTVTVETNNVTIEAKKAIDIEADDEANESQIKGLKPKGRESEETTLINDDYWNLTYSAFDPQSTS</sequence>
<protein>
    <submittedName>
        <fullName evidence="1">Protein FAR1-RELATED SEQUENCE 5-like</fullName>
    </submittedName>
</protein>
<evidence type="ECO:0000313" key="1">
    <source>
        <dbReference type="EMBL" id="KAL1558927.1"/>
    </source>
</evidence>
<name>A0ABD1HRV1_SALDI</name>
<reference evidence="1 2" key="1">
    <citation type="submission" date="2024-06" db="EMBL/GenBank/DDBJ databases">
        <title>A chromosome level genome sequence of Diviner's sage (Salvia divinorum).</title>
        <authorList>
            <person name="Ford S.A."/>
            <person name="Ro D.-K."/>
            <person name="Ness R.W."/>
            <person name="Phillips M.A."/>
        </authorList>
    </citation>
    <scope>NUCLEOTIDE SEQUENCE [LARGE SCALE GENOMIC DNA]</scope>
    <source>
        <strain evidence="1">SAF-2024a</strain>
        <tissue evidence="1">Leaf</tissue>
    </source>
</reference>
<keyword evidence="2" id="KW-1185">Reference proteome</keyword>
<evidence type="ECO:0000313" key="2">
    <source>
        <dbReference type="Proteomes" id="UP001567538"/>
    </source>
</evidence>
<comment type="caution">
    <text evidence="1">The sequence shown here is derived from an EMBL/GenBank/DDBJ whole genome shotgun (WGS) entry which is preliminary data.</text>
</comment>
<organism evidence="1 2">
    <name type="scientific">Salvia divinorum</name>
    <name type="common">Maria pastora</name>
    <name type="synonym">Diviner's sage</name>
    <dbReference type="NCBI Taxonomy" id="28513"/>
    <lineage>
        <taxon>Eukaryota</taxon>
        <taxon>Viridiplantae</taxon>
        <taxon>Streptophyta</taxon>
        <taxon>Embryophyta</taxon>
        <taxon>Tracheophyta</taxon>
        <taxon>Spermatophyta</taxon>
        <taxon>Magnoliopsida</taxon>
        <taxon>eudicotyledons</taxon>
        <taxon>Gunneridae</taxon>
        <taxon>Pentapetalae</taxon>
        <taxon>asterids</taxon>
        <taxon>lamiids</taxon>
        <taxon>Lamiales</taxon>
        <taxon>Lamiaceae</taxon>
        <taxon>Nepetoideae</taxon>
        <taxon>Mentheae</taxon>
        <taxon>Salviinae</taxon>
        <taxon>Salvia</taxon>
        <taxon>Salvia subgen. Calosphace</taxon>
    </lineage>
</organism>
<dbReference type="AlphaFoldDB" id="A0ABD1HRV1"/>
<accession>A0ABD1HRV1</accession>
<gene>
    <name evidence="1" type="ORF">AAHA92_09332</name>
</gene>